<organism evidence="1 2">
    <name type="scientific">Scutellospora calospora</name>
    <dbReference type="NCBI Taxonomy" id="85575"/>
    <lineage>
        <taxon>Eukaryota</taxon>
        <taxon>Fungi</taxon>
        <taxon>Fungi incertae sedis</taxon>
        <taxon>Mucoromycota</taxon>
        <taxon>Glomeromycotina</taxon>
        <taxon>Glomeromycetes</taxon>
        <taxon>Diversisporales</taxon>
        <taxon>Gigasporaceae</taxon>
        <taxon>Scutellospora</taxon>
    </lineage>
</organism>
<name>A0ACA9L418_9GLOM</name>
<evidence type="ECO:0000313" key="2">
    <source>
        <dbReference type="Proteomes" id="UP000789860"/>
    </source>
</evidence>
<gene>
    <name evidence="1" type="ORF">SCALOS_LOCUS3606</name>
</gene>
<keyword evidence="2" id="KW-1185">Reference proteome</keyword>
<proteinExistence type="predicted"/>
<sequence length="104" mass="11966">MKKTNQKASTMPLLNKKVDIYAAKFKRLLGQVDSEDSLLDEFIIRIFLSGLRGKTVTFVAVLEPEDLDKAIVSARRVEVGEYYSRQTPEKTQQKKLEEELDNLF</sequence>
<dbReference type="Proteomes" id="UP000789860">
    <property type="component" value="Unassembled WGS sequence"/>
</dbReference>
<accession>A0ACA9L418</accession>
<evidence type="ECO:0000313" key="1">
    <source>
        <dbReference type="EMBL" id="CAG8509821.1"/>
    </source>
</evidence>
<comment type="caution">
    <text evidence="1">The sequence shown here is derived from an EMBL/GenBank/DDBJ whole genome shotgun (WGS) entry which is preliminary data.</text>
</comment>
<reference evidence="1" key="1">
    <citation type="submission" date="2021-06" db="EMBL/GenBank/DDBJ databases">
        <authorList>
            <person name="Kallberg Y."/>
            <person name="Tangrot J."/>
            <person name="Rosling A."/>
        </authorList>
    </citation>
    <scope>NUCLEOTIDE SEQUENCE</scope>
    <source>
        <strain evidence="1">AU212A</strain>
    </source>
</reference>
<protein>
    <submittedName>
        <fullName evidence="1">9230_t:CDS:1</fullName>
    </submittedName>
</protein>
<dbReference type="EMBL" id="CAJVPM010004159">
    <property type="protein sequence ID" value="CAG8509821.1"/>
    <property type="molecule type" value="Genomic_DNA"/>
</dbReference>